<name>A0A1V5T3X9_9BACT</name>
<evidence type="ECO:0000313" key="6">
    <source>
        <dbReference type="EMBL" id="OQA61469.1"/>
    </source>
</evidence>
<dbReference type="EC" id="3.1.31.1" evidence="6"/>
<dbReference type="GO" id="GO:1990599">
    <property type="term" value="F:3' overhang single-stranded DNA endodeoxyribonuclease activity"/>
    <property type="evidence" value="ECO:0007669"/>
    <property type="project" value="UniProtKB-EC"/>
</dbReference>
<gene>
    <name evidence="6" type="primary">nuc</name>
    <name evidence="6" type="ORF">BWY41_00149</name>
</gene>
<dbReference type="Gene3D" id="2.40.50.90">
    <property type="match status" value="1"/>
</dbReference>
<keyword evidence="3 6" id="KW-0378">Hydrolase</keyword>
<evidence type="ECO:0000256" key="3">
    <source>
        <dbReference type="ARBA" id="ARBA00022801"/>
    </source>
</evidence>
<dbReference type="InterPro" id="IPR002071">
    <property type="entry name" value="Thermonucl_AS"/>
</dbReference>
<dbReference type="Pfam" id="PF00565">
    <property type="entry name" value="SNase"/>
    <property type="match status" value="1"/>
</dbReference>
<dbReference type="PROSITE" id="PS50830">
    <property type="entry name" value="TNASE_3"/>
    <property type="match status" value="1"/>
</dbReference>
<dbReference type="GO" id="GO:0003676">
    <property type="term" value="F:nucleic acid binding"/>
    <property type="evidence" value="ECO:0007669"/>
    <property type="project" value="InterPro"/>
</dbReference>
<keyword evidence="2" id="KW-0255">Endonuclease</keyword>
<comment type="caution">
    <text evidence="6">The sequence shown here is derived from an EMBL/GenBank/DDBJ whole genome shotgun (WGS) entry which is preliminary data.</text>
</comment>
<feature type="domain" description="TNase-like" evidence="5">
    <location>
        <begin position="19"/>
        <end position="140"/>
    </location>
</feature>
<organism evidence="6">
    <name type="scientific">Candidatus Atribacter allofermentans</name>
    <dbReference type="NCBI Taxonomy" id="1852833"/>
    <lineage>
        <taxon>Bacteria</taxon>
        <taxon>Pseudomonadati</taxon>
        <taxon>Atribacterota</taxon>
        <taxon>Atribacteria</taxon>
        <taxon>Atribacterales</taxon>
        <taxon>Atribacteraceae</taxon>
        <taxon>Atribacter</taxon>
    </lineage>
</organism>
<dbReference type="InterPro" id="IPR035437">
    <property type="entry name" value="SNase_OB-fold_sf"/>
</dbReference>
<protein>
    <submittedName>
        <fullName evidence="6">Thermonuclease</fullName>
        <ecNumber evidence="6">3.1.31.1</ecNumber>
    </submittedName>
</protein>
<feature type="signal peptide" evidence="4">
    <location>
        <begin position="1"/>
        <end position="18"/>
    </location>
</feature>
<dbReference type="PANTHER" id="PTHR12302:SF3">
    <property type="entry name" value="SERINE_THREONINE-PROTEIN KINASE 31"/>
    <property type="match status" value="1"/>
</dbReference>
<proteinExistence type="predicted"/>
<dbReference type="AlphaFoldDB" id="A0A1V5T3X9"/>
<dbReference type="CDD" id="cd00175">
    <property type="entry name" value="SNc"/>
    <property type="match status" value="1"/>
</dbReference>
<evidence type="ECO:0000259" key="5">
    <source>
        <dbReference type="PROSITE" id="PS50830"/>
    </source>
</evidence>
<dbReference type="PROSITE" id="PS01123">
    <property type="entry name" value="TNASE_1"/>
    <property type="match status" value="1"/>
</dbReference>
<dbReference type="SUPFAM" id="SSF50199">
    <property type="entry name" value="Staphylococcal nuclease"/>
    <property type="match status" value="1"/>
</dbReference>
<reference evidence="6" key="1">
    <citation type="submission" date="2017-02" db="EMBL/GenBank/DDBJ databases">
        <title>Delving into the versatile metabolic prowess of the omnipresent phylum Bacteroidetes.</title>
        <authorList>
            <person name="Nobu M.K."/>
            <person name="Mei R."/>
            <person name="Narihiro T."/>
            <person name="Kuroda K."/>
            <person name="Liu W.-T."/>
        </authorList>
    </citation>
    <scope>NUCLEOTIDE SEQUENCE</scope>
    <source>
        <strain evidence="6">ADurb.Bin276</strain>
    </source>
</reference>
<keyword evidence="1" id="KW-0540">Nuclease</keyword>
<evidence type="ECO:0000256" key="1">
    <source>
        <dbReference type="ARBA" id="ARBA00022722"/>
    </source>
</evidence>
<sequence length="155" mass="17817">MKKLLFLIILLLPLNTLPCSFDSKVIGVSDGDTITVIFKEHPQKIRIHQIDAPEKEQPFSNKAKQFVSNLIFGKFVNVEIEDVDKYGRIVGEVTLPDGRKLHEELLKSGLAWVYDQYVTDKNLYELQDKAKSEKIGLWADKHALSPWEFRKANPH</sequence>
<accession>A0A1V5T3X9</accession>
<dbReference type="PANTHER" id="PTHR12302">
    <property type="entry name" value="EBNA2 BINDING PROTEIN P100"/>
    <property type="match status" value="1"/>
</dbReference>
<dbReference type="InterPro" id="IPR016071">
    <property type="entry name" value="Staphylococal_nuclease_OB-fold"/>
</dbReference>
<dbReference type="EMBL" id="MWBQ01000018">
    <property type="protein sequence ID" value="OQA61469.1"/>
    <property type="molecule type" value="Genomic_DNA"/>
</dbReference>
<evidence type="ECO:0000256" key="2">
    <source>
        <dbReference type="ARBA" id="ARBA00022759"/>
    </source>
</evidence>
<feature type="chain" id="PRO_5012889746" evidence="4">
    <location>
        <begin position="19"/>
        <end position="155"/>
    </location>
</feature>
<dbReference type="SMART" id="SM00318">
    <property type="entry name" value="SNc"/>
    <property type="match status" value="1"/>
</dbReference>
<dbReference type="Proteomes" id="UP000485569">
    <property type="component" value="Unassembled WGS sequence"/>
</dbReference>
<evidence type="ECO:0000256" key="4">
    <source>
        <dbReference type="SAM" id="SignalP"/>
    </source>
</evidence>
<keyword evidence="4" id="KW-0732">Signal</keyword>